<dbReference type="AlphaFoldDB" id="A0A8H6NCN6"/>
<dbReference type="InterPro" id="IPR051678">
    <property type="entry name" value="AGP_Transferase"/>
</dbReference>
<dbReference type="OrthoDB" id="25129at2759"/>
<proteinExistence type="predicted"/>
<gene>
    <name evidence="1" type="ORF">CMUS01_08875</name>
</gene>
<comment type="caution">
    <text evidence="1">The sequence shown here is derived from an EMBL/GenBank/DDBJ whole genome shotgun (WGS) entry which is preliminary data.</text>
</comment>
<sequence length="391" mass="42715">MAPSEDIPGDIANRVQTSLNGTPYAVSSLKPLAGGLSNFTYHAALLRALEDGSTDVLVKHGEAYMAKFPENPITTDRCDVEAACLKELATVEVCSGESSTAKVTIRAPRCYHYDFSTKTQVQEYLPHVVTLKTHCMRNLQTPAGENAQRDYRLLGKSLAEYIQRAHVLMARAMGDQAGEGSNAHDAATLRQAITSNSEMQKLVHTINYDWLMDRVKQFPEILSDAKGIFVQVKEQALGEIQGGSGSLSVINGDFGPHNVLISDAPVESGCENRLFVVDWENAQFGVEGMDHGYMLGELYSIWLKGADVGLWMFQGYAEGLGPMSEDKAWRIALQTGVYIVSLSTAIPGWSSSAQLEDVARKGRDIIVNAWNKERAWFDGGELACLFGNVTG</sequence>
<dbReference type="InterPro" id="IPR011009">
    <property type="entry name" value="Kinase-like_dom_sf"/>
</dbReference>
<reference evidence="1" key="1">
    <citation type="journal article" date="2020" name="Phytopathology">
        <title>Genome Sequence Resources of Colletotrichum truncatum, C. plurivorum, C. musicola, and C. sojae: Four Species Pathogenic to Soybean (Glycine max).</title>
        <authorList>
            <person name="Rogerio F."/>
            <person name="Boufleur T.R."/>
            <person name="Ciampi-Guillardi M."/>
            <person name="Sukno S.A."/>
            <person name="Thon M.R."/>
            <person name="Massola Junior N.S."/>
            <person name="Baroncelli R."/>
        </authorList>
    </citation>
    <scope>NUCLEOTIDE SEQUENCE</scope>
    <source>
        <strain evidence="1">LFN0074</strain>
    </source>
</reference>
<evidence type="ECO:0000313" key="1">
    <source>
        <dbReference type="EMBL" id="KAF6827746.1"/>
    </source>
</evidence>
<dbReference type="EMBL" id="WIGM01000359">
    <property type="protein sequence ID" value="KAF6827746.1"/>
    <property type="molecule type" value="Genomic_DNA"/>
</dbReference>
<organism evidence="1 2">
    <name type="scientific">Colletotrichum musicola</name>
    <dbReference type="NCBI Taxonomy" id="2175873"/>
    <lineage>
        <taxon>Eukaryota</taxon>
        <taxon>Fungi</taxon>
        <taxon>Dikarya</taxon>
        <taxon>Ascomycota</taxon>
        <taxon>Pezizomycotina</taxon>
        <taxon>Sordariomycetes</taxon>
        <taxon>Hypocreomycetidae</taxon>
        <taxon>Glomerellales</taxon>
        <taxon>Glomerellaceae</taxon>
        <taxon>Colletotrichum</taxon>
        <taxon>Colletotrichum orchidearum species complex</taxon>
    </lineage>
</organism>
<dbReference type="Proteomes" id="UP000639643">
    <property type="component" value="Unassembled WGS sequence"/>
</dbReference>
<accession>A0A8H6NCN6</accession>
<name>A0A8H6NCN6_9PEZI</name>
<keyword evidence="2" id="KW-1185">Reference proteome</keyword>
<dbReference type="GO" id="GO:0016740">
    <property type="term" value="F:transferase activity"/>
    <property type="evidence" value="ECO:0007669"/>
    <property type="project" value="UniProtKB-KW"/>
</dbReference>
<dbReference type="Gene3D" id="3.30.200.20">
    <property type="entry name" value="Phosphorylase Kinase, domain 1"/>
    <property type="match status" value="1"/>
</dbReference>
<dbReference type="Gene3D" id="3.90.1200.10">
    <property type="match status" value="1"/>
</dbReference>
<evidence type="ECO:0000313" key="2">
    <source>
        <dbReference type="Proteomes" id="UP000639643"/>
    </source>
</evidence>
<dbReference type="SUPFAM" id="SSF56112">
    <property type="entry name" value="Protein kinase-like (PK-like)"/>
    <property type="match status" value="1"/>
</dbReference>
<keyword evidence="1" id="KW-0808">Transferase</keyword>
<protein>
    <submittedName>
        <fullName evidence="1">Phosphotransferase enzyme family protein</fullName>
    </submittedName>
</protein>
<dbReference type="PANTHER" id="PTHR21310">
    <property type="entry name" value="AMINOGLYCOSIDE PHOSPHOTRANSFERASE-RELATED-RELATED"/>
    <property type="match status" value="1"/>
</dbReference>